<dbReference type="EMBL" id="JACGWX010000003">
    <property type="protein sequence ID" value="MBA8848001.1"/>
    <property type="molecule type" value="Genomic_DNA"/>
</dbReference>
<dbReference type="RefSeq" id="WP_182490810.1">
    <property type="nucleotide sequence ID" value="NZ_BAAAOV010000001.1"/>
</dbReference>
<feature type="transmembrane region" description="Helical" evidence="1">
    <location>
        <begin position="152"/>
        <end position="171"/>
    </location>
</feature>
<accession>A0A839E6E5</accession>
<feature type="transmembrane region" description="Helical" evidence="1">
    <location>
        <begin position="6"/>
        <end position="24"/>
    </location>
</feature>
<evidence type="ECO:0000256" key="1">
    <source>
        <dbReference type="SAM" id="Phobius"/>
    </source>
</evidence>
<evidence type="ECO:0000313" key="3">
    <source>
        <dbReference type="Proteomes" id="UP000585905"/>
    </source>
</evidence>
<sequence>MEFTGGGTAILIALAAGLWLVYLVPMWRRRTEYLSTERNALRLQQTLRIMAQTAELPEAVRAEMTAREVANQERTLAARHREEQAIARAREAAAQRAVRERLQQTAPGLAAEVDAAQRGQARVRRSRLVTSLLTLAAVIGAVASAATGAWAWTTLSAFIVVSGITLLVGLARATRRRSTGVSAPRRAPRFVDFAVAAESSSRAAEPRDWTPVPLPKPRYLAVPTASSGRPGLGSIDHTAVLAAAAAEAERAQRAATAPSAPAVASAASPAASHLAEAAPVPAAPVAVPAADATGRSTSEPVSRFARMGLLDGLPTAAPDLDEVLARRRAAG</sequence>
<name>A0A839E6E5_9MICO</name>
<keyword evidence="1" id="KW-0472">Membrane</keyword>
<protein>
    <submittedName>
        <fullName evidence="2">Cytoskeletal protein RodZ</fullName>
    </submittedName>
</protein>
<dbReference type="Proteomes" id="UP000585905">
    <property type="component" value="Unassembled WGS sequence"/>
</dbReference>
<feature type="transmembrane region" description="Helical" evidence="1">
    <location>
        <begin position="128"/>
        <end position="146"/>
    </location>
</feature>
<dbReference type="AlphaFoldDB" id="A0A839E6E5"/>
<keyword evidence="3" id="KW-1185">Reference proteome</keyword>
<keyword evidence="1" id="KW-0812">Transmembrane</keyword>
<comment type="caution">
    <text evidence="2">The sequence shown here is derived from an EMBL/GenBank/DDBJ whole genome shotgun (WGS) entry which is preliminary data.</text>
</comment>
<gene>
    <name evidence="2" type="ORF">FHX53_001593</name>
</gene>
<proteinExistence type="predicted"/>
<evidence type="ECO:0000313" key="2">
    <source>
        <dbReference type="EMBL" id="MBA8848001.1"/>
    </source>
</evidence>
<keyword evidence="1" id="KW-1133">Transmembrane helix</keyword>
<organism evidence="2 3">
    <name type="scientific">Microcella alkalica</name>
    <dbReference type="NCBI Taxonomy" id="355930"/>
    <lineage>
        <taxon>Bacteria</taxon>
        <taxon>Bacillati</taxon>
        <taxon>Actinomycetota</taxon>
        <taxon>Actinomycetes</taxon>
        <taxon>Micrococcales</taxon>
        <taxon>Microbacteriaceae</taxon>
        <taxon>Microcella</taxon>
    </lineage>
</organism>
<reference evidence="2 3" key="1">
    <citation type="submission" date="2020-07" db="EMBL/GenBank/DDBJ databases">
        <title>Sequencing the genomes of 1000 actinobacteria strains.</title>
        <authorList>
            <person name="Klenk H.-P."/>
        </authorList>
    </citation>
    <scope>NUCLEOTIDE SEQUENCE [LARGE SCALE GENOMIC DNA]</scope>
    <source>
        <strain evidence="2 3">DSM 19663</strain>
    </source>
</reference>